<reference evidence="2" key="1">
    <citation type="journal article" date="2022" name="Mol. Ecol. Resour.">
        <title>The genomes of chicory, endive, great burdock and yacon provide insights into Asteraceae palaeo-polyploidization history and plant inulin production.</title>
        <authorList>
            <person name="Fan W."/>
            <person name="Wang S."/>
            <person name="Wang H."/>
            <person name="Wang A."/>
            <person name="Jiang F."/>
            <person name="Liu H."/>
            <person name="Zhao H."/>
            <person name="Xu D."/>
            <person name="Zhang Y."/>
        </authorList>
    </citation>
    <scope>NUCLEOTIDE SEQUENCE [LARGE SCALE GENOMIC DNA]</scope>
    <source>
        <strain evidence="2">cv. Niubang</strain>
    </source>
</reference>
<keyword evidence="2" id="KW-1185">Reference proteome</keyword>
<evidence type="ECO:0000313" key="1">
    <source>
        <dbReference type="EMBL" id="KAI3667372.1"/>
    </source>
</evidence>
<dbReference type="Proteomes" id="UP001055879">
    <property type="component" value="Linkage Group LG17"/>
</dbReference>
<gene>
    <name evidence="1" type="ORF">L6452_42428</name>
</gene>
<protein>
    <submittedName>
        <fullName evidence="1">Uncharacterized protein</fullName>
    </submittedName>
</protein>
<evidence type="ECO:0000313" key="2">
    <source>
        <dbReference type="Proteomes" id="UP001055879"/>
    </source>
</evidence>
<accession>A0ACB8XIV2</accession>
<reference evidence="1 2" key="2">
    <citation type="journal article" date="2022" name="Mol. Ecol. Resour.">
        <title>The genomes of chicory, endive, great burdock and yacon provide insights into Asteraceae paleo-polyploidization history and plant inulin production.</title>
        <authorList>
            <person name="Fan W."/>
            <person name="Wang S."/>
            <person name="Wang H."/>
            <person name="Wang A."/>
            <person name="Jiang F."/>
            <person name="Liu H."/>
            <person name="Zhao H."/>
            <person name="Xu D."/>
            <person name="Zhang Y."/>
        </authorList>
    </citation>
    <scope>NUCLEOTIDE SEQUENCE [LARGE SCALE GENOMIC DNA]</scope>
    <source>
        <strain evidence="2">cv. Niubang</strain>
    </source>
</reference>
<organism evidence="1 2">
    <name type="scientific">Arctium lappa</name>
    <name type="common">Greater burdock</name>
    <name type="synonym">Lappa major</name>
    <dbReference type="NCBI Taxonomy" id="4217"/>
    <lineage>
        <taxon>Eukaryota</taxon>
        <taxon>Viridiplantae</taxon>
        <taxon>Streptophyta</taxon>
        <taxon>Embryophyta</taxon>
        <taxon>Tracheophyta</taxon>
        <taxon>Spermatophyta</taxon>
        <taxon>Magnoliopsida</taxon>
        <taxon>eudicotyledons</taxon>
        <taxon>Gunneridae</taxon>
        <taxon>Pentapetalae</taxon>
        <taxon>asterids</taxon>
        <taxon>campanulids</taxon>
        <taxon>Asterales</taxon>
        <taxon>Asteraceae</taxon>
        <taxon>Carduoideae</taxon>
        <taxon>Cardueae</taxon>
        <taxon>Arctiinae</taxon>
        <taxon>Arctium</taxon>
    </lineage>
</organism>
<dbReference type="EMBL" id="CM042063">
    <property type="protein sequence ID" value="KAI3667372.1"/>
    <property type="molecule type" value="Genomic_DNA"/>
</dbReference>
<proteinExistence type="predicted"/>
<sequence length="882" mass="100071">MNDGIQDRICNHKASMETAAMLHGRRRRTNSPNRTLFRFFYIRSKTTIPQPNTLTTKLGTFLLVASIAKSLSEPGGTRNLNNEESSLISLSESLVLQILRRSSLDVSKKIDFFKWCSLRHNYKHSASTYSQMLKTLCVNPVIHKDYMIHFLDSMNREGVALDSSTFKFLLDSFIKSSNFDSALEILDRVENILDKLNPDAYSSVLIALVRSNHLNVALFTFFKLLDSVSDENESLVDIAACSELLVELRKAGMQSEFRNVFDKLREKNIFPMDIRGYNVCIHGFGNWGELETSLNLFKEMKEKSVRLGNSFAPDLCTYNSLIQALCFNGKVKDALIVWEELKSSGHEPDAFTYRIIIQGCCKCYMMNDATKIFSEMQHNGFRADTIVYNSMLDGFLKSRKLMEACQLFEKMVDDGVRASCWTYNILIDGLFKNRRGQAAYELFRDLKKKGQFVDGITYSIVIFHICREALVEEALELVEEMEARGFVVDLVTITHLLVSINKEGRKDWTDRLLKHIRNGNLMPSVLKWKADMEASMKDPRSREKDFTPMFPGKGDFLEILNLINSTKSNTDSKNSLRKETIDSWSSSPYMDHLADEPKSNLQLLSSSKGKCVQEKGLDSFDINMVNTYLSIYLAKGKLSLACKLFEIFTDLGVDPVNYTYNSLMSSLVKKGYLNEAYGVLSEMVEKVSTTDVATYNMIFQALGKMGRADLASAVLRKLTDGGFLDMVMYNTVINVLGKGGRLKEVNMVVAQMKKSGINPDVVTYNTLVEIHSKAGRLKEAQEFLKMMVDAGCAPNHVTDTILEFLEKEIEKQKQKAKQRLEMAVVDDRELLPGDSMNDDDGKTIRTGQFAINYANSAFEKAIFEINPHRWTKVRHMASMIDS</sequence>
<name>A0ACB8XIV2_ARCLA</name>
<comment type="caution">
    <text evidence="1">The sequence shown here is derived from an EMBL/GenBank/DDBJ whole genome shotgun (WGS) entry which is preliminary data.</text>
</comment>